<feature type="active site" description="Nucleophile" evidence="1">
    <location>
        <position position="326"/>
    </location>
</feature>
<feature type="region of interest" description="Disordered" evidence="2">
    <location>
        <begin position="468"/>
        <end position="535"/>
    </location>
</feature>
<dbReference type="Gene3D" id="3.40.50.150">
    <property type="entry name" value="Vaccinia Virus protein VP39"/>
    <property type="match status" value="1"/>
</dbReference>
<evidence type="ECO:0000313" key="4">
    <source>
        <dbReference type="EMBL" id="KAJ1214839.1"/>
    </source>
</evidence>
<keyword evidence="1" id="KW-0808">Transferase</keyword>
<feature type="compositionally biased region" description="Basic residues" evidence="2">
    <location>
        <begin position="553"/>
        <end position="563"/>
    </location>
</feature>
<evidence type="ECO:0000259" key="3">
    <source>
        <dbReference type="PROSITE" id="PS51686"/>
    </source>
</evidence>
<keyword evidence="5" id="KW-1185">Reference proteome</keyword>
<evidence type="ECO:0000313" key="5">
    <source>
        <dbReference type="Proteomes" id="UP001066276"/>
    </source>
</evidence>
<keyword evidence="1" id="KW-0949">S-adenosyl-L-methionine</keyword>
<keyword evidence="1" id="KW-0489">Methyltransferase</keyword>
<dbReference type="InterPro" id="IPR049561">
    <property type="entry name" value="NSUN5_7_fdxn-like"/>
</dbReference>
<feature type="region of interest" description="Disordered" evidence="2">
    <location>
        <begin position="424"/>
        <end position="444"/>
    </location>
</feature>
<sequence>MPFPRFYQEKLGKLKGFSHRIILKEGSEPKVHKVRGVAIKEALSVKLSKFYKTKLAAALARCRIKYDALTIDYILPETVRSQERRAFTIPLYAWVNTAKISVNDICYALKMEGFTKVNSVVDLEGYSFCVDENCKDVLAFPPNLKDELVNMKLFTTYKLILQDKSQSLAVHSVSALMNLDDDIIVTNMYSGLTVAHMSTLTNQYTCNIFVCGIKSASKEAELQDFFTHMECKNVKLFQENFTDIHPTDPRFHKAKVILLQPQCSGSGVCDPVEFILNEHGDTDLLQDFSQGSVAEEKLNALSNRQLLEMVHAMKFNKVQAIVYYTCSVYKEENEDVVKKALEFRVDENKHHAYRLSPPVVPLCYSSEMISASNKFFKVEPSDISNGCFLAVLTRERDPSEAVSVKDVLARAAAKGLLEGVELTKHSKRDERKKKYKTSGQKVASSTTVSQAKITEFINKESLIANAKVSPSKTISEIPRNAANQVNNSSQLKKSLKHTSNSGTTEHGIAKTKNSLSTVSKMFEKQTSTGKPKSEDKLIVLKPVEILLPPVMGRRAHSKQRGRTGHTWPTRAGRQVDPTRGGQRARQRGHQSREELLAAKTQDNRAVEDTERSGLEETCVATSRCGRRRRQAWSGGERCPRPGTSRRSSIVQGCSLKKQSSELLRSLHREVGAIPNFLRAELRECEARLA</sequence>
<name>A0AAV7WSD5_PLEWA</name>
<dbReference type="AlphaFoldDB" id="A0AAV7WSD5"/>
<keyword evidence="1" id="KW-0694">RNA-binding</keyword>
<comment type="similarity">
    <text evidence="1">Belongs to the class I-like SAM-binding methyltransferase superfamily. RsmB/NOP family.</text>
</comment>
<evidence type="ECO:0000256" key="1">
    <source>
        <dbReference type="PROSITE-ProRule" id="PRU01023"/>
    </source>
</evidence>
<dbReference type="GO" id="GO:0008168">
    <property type="term" value="F:methyltransferase activity"/>
    <property type="evidence" value="ECO:0007669"/>
    <property type="project" value="UniProtKB-KW"/>
</dbReference>
<dbReference type="GO" id="GO:0003723">
    <property type="term" value="F:RNA binding"/>
    <property type="evidence" value="ECO:0007669"/>
    <property type="project" value="UniProtKB-UniRule"/>
</dbReference>
<accession>A0AAV7WSD5</accession>
<dbReference type="Pfam" id="PF21148">
    <property type="entry name" value="NSUN5_fdxn-like"/>
    <property type="match status" value="1"/>
</dbReference>
<protein>
    <recommendedName>
        <fullName evidence="3">SAM-dependent MTase RsmB/NOP-type domain-containing protein</fullName>
    </recommendedName>
</protein>
<dbReference type="PROSITE" id="PS51686">
    <property type="entry name" value="SAM_MT_RSMB_NOP"/>
    <property type="match status" value="1"/>
</dbReference>
<organism evidence="4 5">
    <name type="scientific">Pleurodeles waltl</name>
    <name type="common">Iberian ribbed newt</name>
    <dbReference type="NCBI Taxonomy" id="8319"/>
    <lineage>
        <taxon>Eukaryota</taxon>
        <taxon>Metazoa</taxon>
        <taxon>Chordata</taxon>
        <taxon>Craniata</taxon>
        <taxon>Vertebrata</taxon>
        <taxon>Euteleostomi</taxon>
        <taxon>Amphibia</taxon>
        <taxon>Batrachia</taxon>
        <taxon>Caudata</taxon>
        <taxon>Salamandroidea</taxon>
        <taxon>Salamandridae</taxon>
        <taxon>Pleurodelinae</taxon>
        <taxon>Pleurodeles</taxon>
    </lineage>
</organism>
<feature type="region of interest" description="Disordered" evidence="2">
    <location>
        <begin position="550"/>
        <end position="593"/>
    </location>
</feature>
<reference evidence="4" key="1">
    <citation type="journal article" date="2022" name="bioRxiv">
        <title>Sequencing and chromosome-scale assembly of the giantPleurodeles waltlgenome.</title>
        <authorList>
            <person name="Brown T."/>
            <person name="Elewa A."/>
            <person name="Iarovenko S."/>
            <person name="Subramanian E."/>
            <person name="Araus A.J."/>
            <person name="Petzold A."/>
            <person name="Susuki M."/>
            <person name="Suzuki K.-i.T."/>
            <person name="Hayashi T."/>
            <person name="Toyoda A."/>
            <person name="Oliveira C."/>
            <person name="Osipova E."/>
            <person name="Leigh N.D."/>
            <person name="Simon A."/>
            <person name="Yun M.H."/>
        </authorList>
    </citation>
    <scope>NUCLEOTIDE SEQUENCE</scope>
    <source>
        <strain evidence="4">20211129_DDA</strain>
        <tissue evidence="4">Liver</tissue>
    </source>
</reference>
<comment type="caution">
    <text evidence="4">The sequence shown here is derived from an EMBL/GenBank/DDBJ whole genome shotgun (WGS) entry which is preliminary data.</text>
</comment>
<proteinExistence type="inferred from homology"/>
<comment type="caution">
    <text evidence="1">Lacks conserved residue(s) required for the propagation of feature annotation.</text>
</comment>
<dbReference type="InterPro" id="IPR001678">
    <property type="entry name" value="MeTrfase_RsmB-F_NOP2_dom"/>
</dbReference>
<feature type="compositionally biased region" description="Polar residues" evidence="2">
    <location>
        <begin position="511"/>
        <end position="530"/>
    </location>
</feature>
<dbReference type="InterPro" id="IPR042620">
    <property type="entry name" value="NSUN7"/>
</dbReference>
<feature type="domain" description="SAM-dependent MTase RsmB/NOP-type" evidence="3">
    <location>
        <begin position="81"/>
        <end position="395"/>
    </location>
</feature>
<dbReference type="PANTHER" id="PTHR14663">
    <property type="entry name" value="METHYLTRANSFERASE NSUN7-RELATED"/>
    <property type="match status" value="1"/>
</dbReference>
<dbReference type="InterPro" id="IPR029063">
    <property type="entry name" value="SAM-dependent_MTases_sf"/>
</dbReference>
<dbReference type="SUPFAM" id="SSF53335">
    <property type="entry name" value="S-adenosyl-L-methionine-dependent methyltransferases"/>
    <property type="match status" value="1"/>
</dbReference>
<dbReference type="GO" id="GO:0032259">
    <property type="term" value="P:methylation"/>
    <property type="evidence" value="ECO:0007669"/>
    <property type="project" value="UniProtKB-KW"/>
</dbReference>
<gene>
    <name evidence="4" type="ORF">NDU88_002450</name>
</gene>
<evidence type="ECO:0000256" key="2">
    <source>
        <dbReference type="SAM" id="MobiDB-lite"/>
    </source>
</evidence>
<dbReference type="Proteomes" id="UP001066276">
    <property type="component" value="Chromosome 1_1"/>
</dbReference>
<feature type="compositionally biased region" description="Polar residues" evidence="2">
    <location>
        <begin position="481"/>
        <end position="504"/>
    </location>
</feature>
<dbReference type="EMBL" id="JANPWB010000001">
    <property type="protein sequence ID" value="KAJ1214839.1"/>
    <property type="molecule type" value="Genomic_DNA"/>
</dbReference>
<dbReference type="PANTHER" id="PTHR14663:SF2">
    <property type="entry name" value="METHYLTRANSFERASE NSUN7-RELATED"/>
    <property type="match status" value="1"/>
</dbReference>
<dbReference type="Gene3D" id="3.30.70.1170">
    <property type="entry name" value="Sun protein, domain 3"/>
    <property type="match status" value="1"/>
</dbReference>